<accession>A0A7M4C8U2</accession>
<dbReference type="EMBL" id="MT862431">
    <property type="protein sequence ID" value="QNV12111.1"/>
    <property type="molecule type" value="Genomic_DNA"/>
</dbReference>
<keyword evidence="1" id="KW-0472">Membrane</keyword>
<dbReference type="AlphaFoldDB" id="A0A7M4C8U2"/>
<name>A0A7M4C8U2_9ARAC</name>
<keyword evidence="1" id="KW-0812">Transmembrane</keyword>
<keyword evidence="2" id="KW-0496">Mitochondrion</keyword>
<proteinExistence type="predicted"/>
<evidence type="ECO:0000313" key="2">
    <source>
        <dbReference type="EMBL" id="QNV12111.1"/>
    </source>
</evidence>
<protein>
    <submittedName>
        <fullName evidence="2">ATP synthase F0 subunit 8</fullName>
    </submittedName>
</protein>
<reference evidence="2" key="1">
    <citation type="submission" date="2020-08" db="EMBL/GenBank/DDBJ databases">
        <title>DNAmark Project.</title>
        <authorList>
            <person name="Leerhoei F."/>
        </authorList>
    </citation>
    <scope>NUCLEOTIDE SEQUENCE</scope>
    <source>
        <strain evidence="2">DM572</strain>
    </source>
</reference>
<keyword evidence="1" id="KW-1133">Transmembrane helix</keyword>
<sequence>MPQLMPLNWVFSGMMMMLILISISLIYSEKESVEESKIIMYKYNKKMNIWCW</sequence>
<organism evidence="2">
    <name type="scientific">Araneus quadratus</name>
    <dbReference type="NCBI Taxonomy" id="279270"/>
    <lineage>
        <taxon>Eukaryota</taxon>
        <taxon>Metazoa</taxon>
        <taxon>Ecdysozoa</taxon>
        <taxon>Arthropoda</taxon>
        <taxon>Chelicerata</taxon>
        <taxon>Arachnida</taxon>
        <taxon>Araneae</taxon>
        <taxon>Araneomorphae</taxon>
        <taxon>Entelegynae</taxon>
        <taxon>Araneoidea</taxon>
        <taxon>Araneidae</taxon>
        <taxon>Araneus</taxon>
    </lineage>
</organism>
<evidence type="ECO:0000256" key="1">
    <source>
        <dbReference type="SAM" id="Phobius"/>
    </source>
</evidence>
<gene>
    <name evidence="2" type="primary">ATP8</name>
</gene>
<geneLocation type="mitochondrion" evidence="2"/>
<feature type="transmembrane region" description="Helical" evidence="1">
    <location>
        <begin position="6"/>
        <end position="27"/>
    </location>
</feature>